<dbReference type="EC" id="2.10.1.1" evidence="11"/>
<dbReference type="InterPro" id="IPR005111">
    <property type="entry name" value="MoeA_C_domain_IV"/>
</dbReference>
<dbReference type="SUPFAM" id="SSF53218">
    <property type="entry name" value="Molybdenum cofactor biosynthesis proteins"/>
    <property type="match status" value="1"/>
</dbReference>
<dbReference type="NCBIfam" id="TIGR00177">
    <property type="entry name" value="molyb_syn"/>
    <property type="match status" value="1"/>
</dbReference>
<dbReference type="Pfam" id="PF00994">
    <property type="entry name" value="MoCF_biosynth"/>
    <property type="match status" value="1"/>
</dbReference>
<evidence type="ECO:0000256" key="3">
    <source>
        <dbReference type="ARBA" id="ARBA00005046"/>
    </source>
</evidence>
<dbReference type="SMART" id="SM00852">
    <property type="entry name" value="MoCF_biosynth"/>
    <property type="match status" value="1"/>
</dbReference>
<organism evidence="13 14">
    <name type="scientific">Acidipila rosea</name>
    <dbReference type="NCBI Taxonomy" id="768535"/>
    <lineage>
        <taxon>Bacteria</taxon>
        <taxon>Pseudomonadati</taxon>
        <taxon>Acidobacteriota</taxon>
        <taxon>Terriglobia</taxon>
        <taxon>Terriglobales</taxon>
        <taxon>Acidobacteriaceae</taxon>
        <taxon>Acidipila</taxon>
    </lineage>
</organism>
<dbReference type="GO" id="GO:0005829">
    <property type="term" value="C:cytosol"/>
    <property type="evidence" value="ECO:0007669"/>
    <property type="project" value="TreeGrafter"/>
</dbReference>
<dbReference type="GO" id="GO:0006777">
    <property type="term" value="P:Mo-molybdopterin cofactor biosynthetic process"/>
    <property type="evidence" value="ECO:0007669"/>
    <property type="project" value="UniProtKB-UniRule"/>
</dbReference>
<dbReference type="Gene3D" id="3.90.105.10">
    <property type="entry name" value="Molybdopterin biosynthesis moea protein, domain 2"/>
    <property type="match status" value="1"/>
</dbReference>
<evidence type="ECO:0000256" key="10">
    <source>
        <dbReference type="ARBA" id="ARBA00047317"/>
    </source>
</evidence>
<evidence type="ECO:0000256" key="8">
    <source>
        <dbReference type="ARBA" id="ARBA00022842"/>
    </source>
</evidence>
<gene>
    <name evidence="13" type="ORF">C7378_2901</name>
</gene>
<dbReference type="InterPro" id="IPR036135">
    <property type="entry name" value="MoeA_linker/N_sf"/>
</dbReference>
<dbReference type="InterPro" id="IPR038987">
    <property type="entry name" value="MoeA-like"/>
</dbReference>
<evidence type="ECO:0000256" key="5">
    <source>
        <dbReference type="ARBA" id="ARBA00022505"/>
    </source>
</evidence>
<evidence type="ECO:0000313" key="13">
    <source>
        <dbReference type="EMBL" id="TCK71619.1"/>
    </source>
</evidence>
<dbReference type="Gene3D" id="2.170.190.11">
    <property type="entry name" value="Molybdopterin biosynthesis moea protein, domain 3"/>
    <property type="match status" value="1"/>
</dbReference>
<name>A0A4R1L5S3_9BACT</name>
<dbReference type="FunFam" id="3.40.980.10:FF:000004">
    <property type="entry name" value="Molybdopterin molybdenumtransferase"/>
    <property type="match status" value="1"/>
</dbReference>
<evidence type="ECO:0000256" key="4">
    <source>
        <dbReference type="ARBA" id="ARBA00010763"/>
    </source>
</evidence>
<dbReference type="InterPro" id="IPR001453">
    <property type="entry name" value="MoaB/Mog_dom"/>
</dbReference>
<evidence type="ECO:0000256" key="6">
    <source>
        <dbReference type="ARBA" id="ARBA00022679"/>
    </source>
</evidence>
<keyword evidence="7 11" id="KW-0479">Metal-binding</keyword>
<dbReference type="GO" id="GO:0046872">
    <property type="term" value="F:metal ion binding"/>
    <property type="evidence" value="ECO:0007669"/>
    <property type="project" value="UniProtKB-UniRule"/>
</dbReference>
<dbReference type="FunFam" id="2.170.190.11:FF:000001">
    <property type="entry name" value="Molybdopterin molybdenumtransferase"/>
    <property type="match status" value="1"/>
</dbReference>
<dbReference type="SUPFAM" id="SSF63882">
    <property type="entry name" value="MoeA N-terminal region -like"/>
    <property type="match status" value="1"/>
</dbReference>
<reference evidence="13 14" key="1">
    <citation type="submission" date="2019-03" db="EMBL/GenBank/DDBJ databases">
        <title>Genomic Encyclopedia of Type Strains, Phase IV (KMG-IV): sequencing the most valuable type-strain genomes for metagenomic binning, comparative biology and taxonomic classification.</title>
        <authorList>
            <person name="Goeker M."/>
        </authorList>
    </citation>
    <scope>NUCLEOTIDE SEQUENCE [LARGE SCALE GENOMIC DNA]</scope>
    <source>
        <strain evidence="13 14">DSM 103428</strain>
    </source>
</reference>
<dbReference type="EMBL" id="SMGK01000005">
    <property type="protein sequence ID" value="TCK71619.1"/>
    <property type="molecule type" value="Genomic_DNA"/>
</dbReference>
<dbReference type="PANTHER" id="PTHR10192:SF5">
    <property type="entry name" value="GEPHYRIN"/>
    <property type="match status" value="1"/>
</dbReference>
<dbReference type="Gene3D" id="2.40.340.10">
    <property type="entry name" value="MoeA, C-terminal, domain IV"/>
    <property type="match status" value="1"/>
</dbReference>
<dbReference type="InterPro" id="IPR036688">
    <property type="entry name" value="MoeA_C_domain_IV_sf"/>
</dbReference>
<dbReference type="RefSeq" id="WP_131998185.1">
    <property type="nucleotide sequence ID" value="NZ_SMGK01000005.1"/>
</dbReference>
<sequence>MNAPVKVLSYVQAAEAIGAHAAGRPRPGTEKVGLLDAQGRVLAAGVVADRDQPPFDRSTRDGFACRAEDAGGALRVMGTVRAGEVWHVDPLGAGEAVEIMTGAPVPAGADCVVMVEHVVECGAGIELQVGRMARRGENIVPRGAEAAKGGVILAAGVRMTATQIAAAAACGYAEVEVFQRPRVAVLATGDELVQVADAPLPHQIRNSNSYSLAAMVAAAGAEAVVLPVARDERGSLETSIREALECDLVLMSGGVSMGKYDLVEEVLTGLGAEFFFTGVEIQPGRPAVFGRAMGKYFFGLPGNPVSTMVTFLLFAEPMIRGTAGESETSPRFAQATLAEPVKVKTGLRRFLPAVLESAVEGSRVKLVAWQGSGDLAATARANCFAVVPPEREALAAGEVVSVLLA</sequence>
<evidence type="ECO:0000259" key="12">
    <source>
        <dbReference type="SMART" id="SM00852"/>
    </source>
</evidence>
<evidence type="ECO:0000256" key="11">
    <source>
        <dbReference type="RuleBase" id="RU365090"/>
    </source>
</evidence>
<dbReference type="Gene3D" id="3.40.980.10">
    <property type="entry name" value="MoaB/Mog-like domain"/>
    <property type="match status" value="1"/>
</dbReference>
<dbReference type="UniPathway" id="UPA00344"/>
<comment type="function">
    <text evidence="2 11">Catalyzes the insertion of molybdate into adenylated molybdopterin with the concomitant release of AMP.</text>
</comment>
<comment type="catalytic activity">
    <reaction evidence="10">
        <text>adenylyl-molybdopterin + molybdate = Mo-molybdopterin + AMP + H(+)</text>
        <dbReference type="Rhea" id="RHEA:35047"/>
        <dbReference type="ChEBI" id="CHEBI:15378"/>
        <dbReference type="ChEBI" id="CHEBI:36264"/>
        <dbReference type="ChEBI" id="CHEBI:62727"/>
        <dbReference type="ChEBI" id="CHEBI:71302"/>
        <dbReference type="ChEBI" id="CHEBI:456215"/>
        <dbReference type="EC" id="2.10.1.1"/>
    </reaction>
</comment>
<dbReference type="NCBIfam" id="NF045515">
    <property type="entry name" value="Glp_gephyrin"/>
    <property type="match status" value="1"/>
</dbReference>
<comment type="caution">
    <text evidence="13">The sequence shown here is derived from an EMBL/GenBank/DDBJ whole genome shotgun (WGS) entry which is preliminary data.</text>
</comment>
<evidence type="ECO:0000256" key="9">
    <source>
        <dbReference type="ARBA" id="ARBA00023150"/>
    </source>
</evidence>
<dbReference type="SUPFAM" id="SSF63867">
    <property type="entry name" value="MoeA C-terminal domain-like"/>
    <property type="match status" value="1"/>
</dbReference>
<keyword evidence="14" id="KW-1185">Reference proteome</keyword>
<evidence type="ECO:0000313" key="14">
    <source>
        <dbReference type="Proteomes" id="UP000295210"/>
    </source>
</evidence>
<comment type="similarity">
    <text evidence="4 11">Belongs to the MoeA family.</text>
</comment>
<dbReference type="InterPro" id="IPR005110">
    <property type="entry name" value="MoeA_linker/N"/>
</dbReference>
<dbReference type="CDD" id="cd00887">
    <property type="entry name" value="MoeA"/>
    <property type="match status" value="1"/>
</dbReference>
<comment type="cofactor">
    <cofactor evidence="1 11">
        <name>Mg(2+)</name>
        <dbReference type="ChEBI" id="CHEBI:18420"/>
    </cofactor>
</comment>
<proteinExistence type="inferred from homology"/>
<feature type="domain" description="MoaB/Mog" evidence="12">
    <location>
        <begin position="184"/>
        <end position="321"/>
    </location>
</feature>
<evidence type="ECO:0000256" key="1">
    <source>
        <dbReference type="ARBA" id="ARBA00001946"/>
    </source>
</evidence>
<dbReference type="AlphaFoldDB" id="A0A4R1L5S3"/>
<keyword evidence="9 11" id="KW-0501">Molybdenum cofactor biosynthesis</keyword>
<keyword evidence="6 11" id="KW-0808">Transferase</keyword>
<keyword evidence="8 11" id="KW-0460">Magnesium</keyword>
<dbReference type="Pfam" id="PF03453">
    <property type="entry name" value="MoeA_N"/>
    <property type="match status" value="1"/>
</dbReference>
<dbReference type="PANTHER" id="PTHR10192">
    <property type="entry name" value="MOLYBDOPTERIN BIOSYNTHESIS PROTEIN"/>
    <property type="match status" value="1"/>
</dbReference>
<dbReference type="InterPro" id="IPR036425">
    <property type="entry name" value="MoaB/Mog-like_dom_sf"/>
</dbReference>
<dbReference type="OrthoDB" id="9804758at2"/>
<evidence type="ECO:0000256" key="2">
    <source>
        <dbReference type="ARBA" id="ARBA00002901"/>
    </source>
</evidence>
<comment type="pathway">
    <text evidence="3 11">Cofactor biosynthesis; molybdopterin biosynthesis.</text>
</comment>
<accession>A0A4R1L5S3</accession>
<dbReference type="Pfam" id="PF03454">
    <property type="entry name" value="MoeA_C"/>
    <property type="match status" value="1"/>
</dbReference>
<evidence type="ECO:0000256" key="7">
    <source>
        <dbReference type="ARBA" id="ARBA00022723"/>
    </source>
</evidence>
<dbReference type="GO" id="GO:0061599">
    <property type="term" value="F:molybdopterin molybdotransferase activity"/>
    <property type="evidence" value="ECO:0007669"/>
    <property type="project" value="UniProtKB-UniRule"/>
</dbReference>
<keyword evidence="5 11" id="KW-0500">Molybdenum</keyword>
<protein>
    <recommendedName>
        <fullName evidence="11">Molybdopterin molybdenumtransferase</fullName>
        <ecNumber evidence="11">2.10.1.1</ecNumber>
    </recommendedName>
</protein>
<dbReference type="Proteomes" id="UP000295210">
    <property type="component" value="Unassembled WGS sequence"/>
</dbReference>